<gene>
    <name evidence="1" type="ORF">HNR39_004227</name>
</gene>
<evidence type="ECO:0000313" key="1">
    <source>
        <dbReference type="EMBL" id="MBB5202363.1"/>
    </source>
</evidence>
<dbReference type="Pfam" id="PF07103">
    <property type="entry name" value="DUF1365"/>
    <property type="match status" value="1"/>
</dbReference>
<proteinExistence type="predicted"/>
<dbReference type="AlphaFoldDB" id="A0A840RXR4"/>
<comment type="caution">
    <text evidence="1">The sequence shown here is derived from an EMBL/GenBank/DDBJ whole genome shotgun (WGS) entry which is preliminary data.</text>
</comment>
<name>A0A840RXR4_9BURK</name>
<protein>
    <recommendedName>
        <fullName evidence="3">DUF1365 domain-containing protein</fullName>
    </recommendedName>
</protein>
<evidence type="ECO:0000313" key="2">
    <source>
        <dbReference type="Proteomes" id="UP000571084"/>
    </source>
</evidence>
<evidence type="ECO:0008006" key="3">
    <source>
        <dbReference type="Google" id="ProtNLM"/>
    </source>
</evidence>
<keyword evidence="2" id="KW-1185">Reference proteome</keyword>
<sequence length="271" mass="31540">MLSFTDHVQLCFGSVRHTRLRPAHHAFTYSVYYLRIPLRSLGQLDFNSRFFSRNKFNFLSFHDRDYGDGRRTPLAWIEATLKEQNINDVDGEIWLQTFPRVLGYVFNPVSFWFCHRQDGSLRAVLCDVRNTFGEQHSYLLDGKNEDCGSIPFGTELRADKVFHVSPFCEVSGTYRFRFMRTQNKNDAQPTERTTARIEYDDATGPLILTSVSGITTLSVPLSNRLVAKAFFRYPIMTVGVILRIHWQALKLWRKRVPFYRKPAPPSNKVSR</sequence>
<dbReference type="InterPro" id="IPR010775">
    <property type="entry name" value="DUF1365"/>
</dbReference>
<dbReference type="PANTHER" id="PTHR33973">
    <property type="entry name" value="OS07G0153300 PROTEIN"/>
    <property type="match status" value="1"/>
</dbReference>
<dbReference type="RefSeq" id="WP_168056059.1">
    <property type="nucleotide sequence ID" value="NZ_JAAOZT010000008.1"/>
</dbReference>
<accession>A0A840RXR4</accession>
<dbReference type="EMBL" id="JACHHQ010000014">
    <property type="protein sequence ID" value="MBB5202363.1"/>
    <property type="molecule type" value="Genomic_DNA"/>
</dbReference>
<organism evidence="1 2">
    <name type="scientific">Glaciimonas immobilis</name>
    <dbReference type="NCBI Taxonomy" id="728004"/>
    <lineage>
        <taxon>Bacteria</taxon>
        <taxon>Pseudomonadati</taxon>
        <taxon>Pseudomonadota</taxon>
        <taxon>Betaproteobacteria</taxon>
        <taxon>Burkholderiales</taxon>
        <taxon>Oxalobacteraceae</taxon>
        <taxon>Glaciimonas</taxon>
    </lineage>
</organism>
<reference evidence="1 2" key="1">
    <citation type="submission" date="2020-08" db="EMBL/GenBank/DDBJ databases">
        <title>Genomic Encyclopedia of Type Strains, Phase IV (KMG-IV): sequencing the most valuable type-strain genomes for metagenomic binning, comparative biology and taxonomic classification.</title>
        <authorList>
            <person name="Goeker M."/>
        </authorList>
    </citation>
    <scope>NUCLEOTIDE SEQUENCE [LARGE SCALE GENOMIC DNA]</scope>
    <source>
        <strain evidence="1 2">DSM 23240</strain>
    </source>
</reference>
<dbReference type="PANTHER" id="PTHR33973:SF4">
    <property type="entry name" value="OS07G0153300 PROTEIN"/>
    <property type="match status" value="1"/>
</dbReference>
<dbReference type="Proteomes" id="UP000571084">
    <property type="component" value="Unassembled WGS sequence"/>
</dbReference>